<evidence type="ECO:0000313" key="2">
    <source>
        <dbReference type="EMBL" id="AFM69439.1"/>
    </source>
</evidence>
<keyword evidence="1" id="KW-1133">Transmembrane helix</keyword>
<dbReference type="AlphaFoldDB" id="I6T8B3"/>
<dbReference type="HOGENOM" id="CLU_3373635_0_0_9"/>
<gene>
    <name evidence="2" type="ordered locus">EHR_02285</name>
</gene>
<evidence type="ECO:0000313" key="3">
    <source>
        <dbReference type="Proteomes" id="UP000002895"/>
    </source>
</evidence>
<reference evidence="2 3" key="1">
    <citation type="journal article" date="2012" name="J. Bacteriol.">
        <title>Genome sequence of Enterococcus hirae (Streptococcus faecalis) ATCC 9790, a model organism for the study of ion transport, bioenergetics, and copper homeostasis.</title>
        <authorList>
            <person name="Gaechter T."/>
            <person name="Wunderlin C."/>
            <person name="Schmidheini T."/>
            <person name="Solioz M."/>
        </authorList>
    </citation>
    <scope>NUCLEOTIDE SEQUENCE [LARGE SCALE GENOMIC DNA]</scope>
    <source>
        <strain evidence="3">ATCC 9790 / DSM 20160 / JCM 8729 / LMG 6399 / NBRC 3181 / NCIMB 6459 / NCDO 1258 / NCTC 12367 / WDCM 00089 / R</strain>
    </source>
</reference>
<dbReference type="KEGG" id="ehr:EHR_02285"/>
<dbReference type="Proteomes" id="UP000002895">
    <property type="component" value="Chromosome"/>
</dbReference>
<protein>
    <submittedName>
        <fullName evidence="2">Uncharacterized protein</fullName>
    </submittedName>
</protein>
<dbReference type="EMBL" id="CP003504">
    <property type="protein sequence ID" value="AFM69439.1"/>
    <property type="molecule type" value="Genomic_DNA"/>
</dbReference>
<keyword evidence="1" id="KW-0472">Membrane</keyword>
<sequence>MDFKKIEWIFFVAFLGLNVFYLEVIKKRSVKKIM</sequence>
<name>I6T8B3_ENTHA</name>
<keyword evidence="3" id="KW-1185">Reference proteome</keyword>
<evidence type="ECO:0000256" key="1">
    <source>
        <dbReference type="SAM" id="Phobius"/>
    </source>
</evidence>
<keyword evidence="1" id="KW-0812">Transmembrane</keyword>
<organism evidence="2 3">
    <name type="scientific">Enterococcus hirae (strain ATCC 9790 / DSM 20160 / JCM 8729 / LMG 6399 / NBRC 3181 / NCIMB 6459 / NCDO 1258 / NCTC 12367 / WDCM 00089 / R)</name>
    <dbReference type="NCBI Taxonomy" id="768486"/>
    <lineage>
        <taxon>Bacteria</taxon>
        <taxon>Bacillati</taxon>
        <taxon>Bacillota</taxon>
        <taxon>Bacilli</taxon>
        <taxon>Lactobacillales</taxon>
        <taxon>Enterococcaceae</taxon>
        <taxon>Enterococcus</taxon>
    </lineage>
</organism>
<accession>I6T8B3</accession>
<feature type="transmembrane region" description="Helical" evidence="1">
    <location>
        <begin position="6"/>
        <end position="25"/>
    </location>
</feature>
<proteinExistence type="predicted"/>